<gene>
    <name evidence="3" type="ORF">D8674_003213</name>
</gene>
<dbReference type="AlphaFoldDB" id="A0A5N5FGF4"/>
<keyword evidence="4" id="KW-1185">Reference proteome</keyword>
<accession>A0A5N5FGF4</accession>
<name>A0A5N5FGF4_9ROSA</name>
<dbReference type="InterPro" id="IPR002156">
    <property type="entry name" value="RNaseH_domain"/>
</dbReference>
<dbReference type="Pfam" id="PF13456">
    <property type="entry name" value="RVT_3"/>
    <property type="match status" value="1"/>
</dbReference>
<keyword evidence="1" id="KW-0732">Signal</keyword>
<dbReference type="OrthoDB" id="998887at2759"/>
<feature type="chain" id="PRO_5024418945" description="RNase H type-1 domain-containing protein" evidence="1">
    <location>
        <begin position="20"/>
        <end position="81"/>
    </location>
</feature>
<reference evidence="3 4" key="1">
    <citation type="submission" date="2019-09" db="EMBL/GenBank/DDBJ databases">
        <authorList>
            <person name="Ou C."/>
        </authorList>
    </citation>
    <scope>NUCLEOTIDE SEQUENCE [LARGE SCALE GENOMIC DNA]</scope>
    <source>
        <strain evidence="3">S2</strain>
        <tissue evidence="3">Leaf</tissue>
    </source>
</reference>
<organism evidence="3 4">
    <name type="scientific">Pyrus ussuriensis x Pyrus communis</name>
    <dbReference type="NCBI Taxonomy" id="2448454"/>
    <lineage>
        <taxon>Eukaryota</taxon>
        <taxon>Viridiplantae</taxon>
        <taxon>Streptophyta</taxon>
        <taxon>Embryophyta</taxon>
        <taxon>Tracheophyta</taxon>
        <taxon>Spermatophyta</taxon>
        <taxon>Magnoliopsida</taxon>
        <taxon>eudicotyledons</taxon>
        <taxon>Gunneridae</taxon>
        <taxon>Pentapetalae</taxon>
        <taxon>rosids</taxon>
        <taxon>fabids</taxon>
        <taxon>Rosales</taxon>
        <taxon>Rosaceae</taxon>
        <taxon>Amygdaloideae</taxon>
        <taxon>Maleae</taxon>
        <taxon>Pyrus</taxon>
    </lineage>
</organism>
<reference evidence="4" key="2">
    <citation type="submission" date="2019-10" db="EMBL/GenBank/DDBJ databases">
        <title>A de novo genome assembly of a pear dwarfing rootstock.</title>
        <authorList>
            <person name="Wang F."/>
            <person name="Wang J."/>
            <person name="Li S."/>
            <person name="Zhang Y."/>
            <person name="Fang M."/>
            <person name="Ma L."/>
            <person name="Zhao Y."/>
            <person name="Jiang S."/>
        </authorList>
    </citation>
    <scope>NUCLEOTIDE SEQUENCE [LARGE SCALE GENOMIC DNA]</scope>
</reference>
<sequence>MKIRGVCSAVLAEIMAARAAVLFAHDLGVTHLEVQGEAMMVINALQNDAATPCNGTFGNILKDASQLLMSILNWKVTFVNN</sequence>
<dbReference type="GO" id="GO:0003676">
    <property type="term" value="F:nucleic acid binding"/>
    <property type="evidence" value="ECO:0007669"/>
    <property type="project" value="InterPro"/>
</dbReference>
<dbReference type="GO" id="GO:0004523">
    <property type="term" value="F:RNA-DNA hybrid ribonuclease activity"/>
    <property type="evidence" value="ECO:0007669"/>
    <property type="project" value="InterPro"/>
</dbReference>
<reference evidence="3 4" key="3">
    <citation type="submission" date="2019-11" db="EMBL/GenBank/DDBJ databases">
        <title>A de novo genome assembly of a pear dwarfing rootstock.</title>
        <authorList>
            <person name="Wang F."/>
            <person name="Wang J."/>
            <person name="Li S."/>
            <person name="Zhang Y."/>
            <person name="Fang M."/>
            <person name="Ma L."/>
            <person name="Zhao Y."/>
            <person name="Jiang S."/>
        </authorList>
    </citation>
    <scope>NUCLEOTIDE SEQUENCE [LARGE SCALE GENOMIC DNA]</scope>
    <source>
        <strain evidence="3">S2</strain>
        <tissue evidence="3">Leaf</tissue>
    </source>
</reference>
<evidence type="ECO:0000313" key="4">
    <source>
        <dbReference type="Proteomes" id="UP000327157"/>
    </source>
</evidence>
<feature type="signal peptide" evidence="1">
    <location>
        <begin position="1"/>
        <end position="19"/>
    </location>
</feature>
<comment type="caution">
    <text evidence="3">The sequence shown here is derived from an EMBL/GenBank/DDBJ whole genome shotgun (WGS) entry which is preliminary data.</text>
</comment>
<proteinExistence type="predicted"/>
<dbReference type="InterPro" id="IPR036397">
    <property type="entry name" value="RNaseH_sf"/>
</dbReference>
<evidence type="ECO:0000256" key="1">
    <source>
        <dbReference type="SAM" id="SignalP"/>
    </source>
</evidence>
<evidence type="ECO:0000259" key="2">
    <source>
        <dbReference type="Pfam" id="PF13456"/>
    </source>
</evidence>
<dbReference type="EMBL" id="SMOL01000695">
    <property type="protein sequence ID" value="KAB2602208.1"/>
    <property type="molecule type" value="Genomic_DNA"/>
</dbReference>
<dbReference type="Gene3D" id="3.30.420.10">
    <property type="entry name" value="Ribonuclease H-like superfamily/Ribonuclease H"/>
    <property type="match status" value="1"/>
</dbReference>
<dbReference type="Proteomes" id="UP000327157">
    <property type="component" value="Chromosome 10"/>
</dbReference>
<protein>
    <recommendedName>
        <fullName evidence="2">RNase H type-1 domain-containing protein</fullName>
    </recommendedName>
</protein>
<feature type="domain" description="RNase H type-1" evidence="2">
    <location>
        <begin position="3"/>
        <end position="80"/>
    </location>
</feature>
<evidence type="ECO:0000313" key="3">
    <source>
        <dbReference type="EMBL" id="KAB2602208.1"/>
    </source>
</evidence>